<dbReference type="Gene3D" id="3.30.590.10">
    <property type="entry name" value="Glutamine synthetase/guanido kinase, catalytic domain"/>
    <property type="match status" value="1"/>
</dbReference>
<dbReference type="SMART" id="SM01230">
    <property type="entry name" value="Gln-synt_C"/>
    <property type="match status" value="1"/>
</dbReference>
<evidence type="ECO:0000313" key="9">
    <source>
        <dbReference type="EMBL" id="KAF4309310.1"/>
    </source>
</evidence>
<dbReference type="InterPro" id="IPR014746">
    <property type="entry name" value="Gln_synth/guanido_kin_cat_dom"/>
</dbReference>
<proteinExistence type="inferred from homology"/>
<dbReference type="EMBL" id="WWBZ02000016">
    <property type="protein sequence ID" value="KAF4309310.1"/>
    <property type="molecule type" value="Genomic_DNA"/>
</dbReference>
<evidence type="ECO:0000256" key="1">
    <source>
        <dbReference type="ARBA" id="ARBA00021364"/>
    </source>
</evidence>
<dbReference type="OrthoDB" id="77835at2759"/>
<keyword evidence="2" id="KW-0436">Ligase</keyword>
<evidence type="ECO:0000256" key="3">
    <source>
        <dbReference type="ARBA" id="ARBA00022741"/>
    </source>
</evidence>
<dbReference type="GO" id="GO:0005524">
    <property type="term" value="F:ATP binding"/>
    <property type="evidence" value="ECO:0007669"/>
    <property type="project" value="UniProtKB-KW"/>
</dbReference>
<organism evidence="9 10">
    <name type="scientific">Botryosphaeria dothidea</name>
    <dbReference type="NCBI Taxonomy" id="55169"/>
    <lineage>
        <taxon>Eukaryota</taxon>
        <taxon>Fungi</taxon>
        <taxon>Dikarya</taxon>
        <taxon>Ascomycota</taxon>
        <taxon>Pezizomycotina</taxon>
        <taxon>Dothideomycetes</taxon>
        <taxon>Dothideomycetes incertae sedis</taxon>
        <taxon>Botryosphaeriales</taxon>
        <taxon>Botryosphaeriaceae</taxon>
        <taxon>Botryosphaeria</taxon>
    </lineage>
</organism>
<dbReference type="InterPro" id="IPR008146">
    <property type="entry name" value="Gln_synth_cat_dom"/>
</dbReference>
<accession>A0A8H4N522</accession>
<gene>
    <name evidence="9" type="ORF">GTA08_BOTSDO03161</name>
</gene>
<sequence>MPPPKINLENLVETLKNDTKVKVAGIDADGVLRGKIVAKSKFLSAATKGFGMSSALFGWDMHDETYTSASSITSAYDGYGDFIAIPDLSSFRRTSWEDDMPMVLLDFHGNDGKRVPACPRGVLKSVLARLEEKGVQAHAGGECRNPEELPHTDMSVCLDAVELEFFNYVTPPTEGVPDSTPARPGHLATFLENNPPSKLRGLTDGMFGYSVTRPTMNKDYFHAIYDQSIAFNCPLEGWHTESGPGTFEALIKHLTKSLGALHGITPNFMAKPSTHLPGNSGHIHLSLSPAPSDGTPPRNLFARDPPAHSAAAAPHLSDLGRHFLAGLLAALPSIMPLLAPTVNSYKRLVPDFWAPTRASHGLEDRRAAIRVVASDPANTRFEVRVPGADLHPHYALAALVGAGWRGVEKGLELEEAEGGEGEALPATLEEATRAFGARGSVAREVLGDGFVDFFAATREHEVRLSRQAVTDWEFRRYIEVV</sequence>
<evidence type="ECO:0000259" key="7">
    <source>
        <dbReference type="PROSITE" id="PS51986"/>
    </source>
</evidence>
<feature type="domain" description="GS catalytic" evidence="8">
    <location>
        <begin position="119"/>
        <end position="481"/>
    </location>
</feature>
<dbReference type="PROSITE" id="PS51987">
    <property type="entry name" value="GS_CATALYTIC"/>
    <property type="match status" value="1"/>
</dbReference>
<comment type="similarity">
    <text evidence="5 6">Belongs to the glutamine synthetase family.</text>
</comment>
<evidence type="ECO:0000313" key="10">
    <source>
        <dbReference type="Proteomes" id="UP000572817"/>
    </source>
</evidence>
<reference evidence="9" key="1">
    <citation type="submission" date="2020-04" db="EMBL/GenBank/DDBJ databases">
        <title>Genome Assembly and Annotation of Botryosphaeria dothidea sdau 11-99, a Latent Pathogen of Apple Fruit Ring Rot in China.</title>
        <authorList>
            <person name="Yu C."/>
            <person name="Diao Y."/>
            <person name="Lu Q."/>
            <person name="Zhao J."/>
            <person name="Cui S."/>
            <person name="Peng C."/>
            <person name="He B."/>
            <person name="Liu H."/>
        </authorList>
    </citation>
    <scope>NUCLEOTIDE SEQUENCE [LARGE SCALE GENOMIC DNA]</scope>
    <source>
        <strain evidence="9">Sdau11-99</strain>
    </source>
</reference>
<dbReference type="PANTHER" id="PTHR43785">
    <property type="entry name" value="GAMMA-GLUTAMYLPUTRESCINE SYNTHETASE"/>
    <property type="match status" value="1"/>
</dbReference>
<keyword evidence="3" id="KW-0547">Nucleotide-binding</keyword>
<dbReference type="AlphaFoldDB" id="A0A8H4N522"/>
<dbReference type="Pfam" id="PF00120">
    <property type="entry name" value="Gln-synt_C"/>
    <property type="match status" value="1"/>
</dbReference>
<keyword evidence="10" id="KW-1185">Reference proteome</keyword>
<dbReference type="GO" id="GO:0006542">
    <property type="term" value="P:glutamine biosynthetic process"/>
    <property type="evidence" value="ECO:0007669"/>
    <property type="project" value="InterPro"/>
</dbReference>
<keyword evidence="4" id="KW-0067">ATP-binding</keyword>
<dbReference type="PANTHER" id="PTHR43785:SF12">
    <property type="entry name" value="TYPE-1 GLUTAMINE SYNTHETASE 2"/>
    <property type="match status" value="1"/>
</dbReference>
<dbReference type="Proteomes" id="UP000572817">
    <property type="component" value="Unassembled WGS sequence"/>
</dbReference>
<name>A0A8H4N522_9PEZI</name>
<dbReference type="SUPFAM" id="SSF54368">
    <property type="entry name" value="Glutamine synthetase, N-terminal domain"/>
    <property type="match status" value="1"/>
</dbReference>
<evidence type="ECO:0000256" key="6">
    <source>
        <dbReference type="RuleBase" id="RU000384"/>
    </source>
</evidence>
<dbReference type="PROSITE" id="PS51986">
    <property type="entry name" value="GS_BETA_GRASP"/>
    <property type="match status" value="1"/>
</dbReference>
<evidence type="ECO:0000256" key="5">
    <source>
        <dbReference type="PROSITE-ProRule" id="PRU01330"/>
    </source>
</evidence>
<protein>
    <recommendedName>
        <fullName evidence="1">Glutamine synthetase</fullName>
    </recommendedName>
</protein>
<dbReference type="GO" id="GO:0004356">
    <property type="term" value="F:glutamine synthetase activity"/>
    <property type="evidence" value="ECO:0007669"/>
    <property type="project" value="InterPro"/>
</dbReference>
<comment type="caution">
    <text evidence="9">The sequence shown here is derived from an EMBL/GenBank/DDBJ whole genome shotgun (WGS) entry which is preliminary data.</text>
</comment>
<evidence type="ECO:0000256" key="2">
    <source>
        <dbReference type="ARBA" id="ARBA00022598"/>
    </source>
</evidence>
<dbReference type="InterPro" id="IPR036651">
    <property type="entry name" value="Gln_synt_N_sf"/>
</dbReference>
<evidence type="ECO:0000259" key="8">
    <source>
        <dbReference type="PROSITE" id="PS51987"/>
    </source>
</evidence>
<feature type="domain" description="GS beta-grasp" evidence="7">
    <location>
        <begin position="19"/>
        <end position="112"/>
    </location>
</feature>
<dbReference type="Gene3D" id="3.10.20.70">
    <property type="entry name" value="Glutamine synthetase, N-terminal domain"/>
    <property type="match status" value="1"/>
</dbReference>
<dbReference type="InterPro" id="IPR008147">
    <property type="entry name" value="Gln_synt_N"/>
</dbReference>
<evidence type="ECO:0000256" key="4">
    <source>
        <dbReference type="ARBA" id="ARBA00022840"/>
    </source>
</evidence>
<dbReference type="SUPFAM" id="SSF55931">
    <property type="entry name" value="Glutamine synthetase/guanido kinase"/>
    <property type="match status" value="1"/>
</dbReference>